<evidence type="ECO:0000313" key="2">
    <source>
        <dbReference type="EMBL" id="MCO6414809.1"/>
    </source>
</evidence>
<keyword evidence="3" id="KW-1185">Reference proteome</keyword>
<sequence length="70" mass="7475">MNDIVSVIFKVRYGSYNPGEIAGFLAVHAAKLVEAGVADTYKAKSEDPAAPKAPLPPRRSVKGFKNSVTK</sequence>
<reference evidence="2 3" key="1">
    <citation type="submission" date="2021-12" db="EMBL/GenBank/DDBJ databases">
        <title>Siccirubricoccus leaddurans sp. nov., a high concentration Zn2+ tolerance bacterium.</title>
        <authorList>
            <person name="Cao Y."/>
        </authorList>
    </citation>
    <scope>NUCLEOTIDE SEQUENCE [LARGE SCALE GENOMIC DNA]</scope>
    <source>
        <strain evidence="2 3">KC 17139</strain>
    </source>
</reference>
<dbReference type="RefSeq" id="WP_252951398.1">
    <property type="nucleotide sequence ID" value="NZ_JAFIRR010000008.1"/>
</dbReference>
<feature type="region of interest" description="Disordered" evidence="1">
    <location>
        <begin position="45"/>
        <end position="70"/>
    </location>
</feature>
<evidence type="ECO:0000256" key="1">
    <source>
        <dbReference type="SAM" id="MobiDB-lite"/>
    </source>
</evidence>
<accession>A0ABT1D0M7</accession>
<evidence type="ECO:0000313" key="3">
    <source>
        <dbReference type="Proteomes" id="UP001523392"/>
    </source>
</evidence>
<proteinExistence type="predicted"/>
<name>A0ABT1D0M7_9PROT</name>
<dbReference type="Proteomes" id="UP001523392">
    <property type="component" value="Unassembled WGS sequence"/>
</dbReference>
<organism evidence="2 3">
    <name type="scientific">Siccirubricoccus soli</name>
    <dbReference type="NCBI Taxonomy" id="2899147"/>
    <lineage>
        <taxon>Bacteria</taxon>
        <taxon>Pseudomonadati</taxon>
        <taxon>Pseudomonadota</taxon>
        <taxon>Alphaproteobacteria</taxon>
        <taxon>Acetobacterales</taxon>
        <taxon>Roseomonadaceae</taxon>
        <taxon>Siccirubricoccus</taxon>
    </lineage>
</organism>
<gene>
    <name evidence="2" type="ORF">JYK14_01265</name>
</gene>
<comment type="caution">
    <text evidence="2">The sequence shown here is derived from an EMBL/GenBank/DDBJ whole genome shotgun (WGS) entry which is preliminary data.</text>
</comment>
<dbReference type="EMBL" id="JAFIRR010000008">
    <property type="protein sequence ID" value="MCO6414809.1"/>
    <property type="molecule type" value="Genomic_DNA"/>
</dbReference>
<protein>
    <submittedName>
        <fullName evidence="2">Uncharacterized protein</fullName>
    </submittedName>
</protein>